<feature type="compositionally biased region" description="Low complexity" evidence="1">
    <location>
        <begin position="295"/>
        <end position="315"/>
    </location>
</feature>
<accession>A0A9P5C2M3</accession>
<protein>
    <submittedName>
        <fullName evidence="2">Uncharacterized protein</fullName>
    </submittedName>
</protein>
<evidence type="ECO:0000256" key="1">
    <source>
        <dbReference type="SAM" id="MobiDB-lite"/>
    </source>
</evidence>
<keyword evidence="3" id="KW-1185">Reference proteome</keyword>
<organism evidence="2 3">
    <name type="scientific">Didymella heteroderae</name>
    <dbReference type="NCBI Taxonomy" id="1769908"/>
    <lineage>
        <taxon>Eukaryota</taxon>
        <taxon>Fungi</taxon>
        <taxon>Dikarya</taxon>
        <taxon>Ascomycota</taxon>
        <taxon>Pezizomycotina</taxon>
        <taxon>Dothideomycetes</taxon>
        <taxon>Pleosporomycetidae</taxon>
        <taxon>Pleosporales</taxon>
        <taxon>Pleosporineae</taxon>
        <taxon>Didymellaceae</taxon>
        <taxon>Didymella</taxon>
    </lineage>
</organism>
<dbReference type="Proteomes" id="UP000758155">
    <property type="component" value="Unassembled WGS sequence"/>
</dbReference>
<feature type="region of interest" description="Disordered" evidence="1">
    <location>
        <begin position="200"/>
        <end position="227"/>
    </location>
</feature>
<gene>
    <name evidence="2" type="ORF">E8E12_009618</name>
</gene>
<proteinExistence type="predicted"/>
<reference evidence="2" key="1">
    <citation type="submission" date="2019-04" db="EMBL/GenBank/DDBJ databases">
        <title>Sequencing of skin fungus with MAO and IRED activity.</title>
        <authorList>
            <person name="Marsaioli A.J."/>
            <person name="Bonatto J.M.C."/>
            <person name="Reis Junior O."/>
        </authorList>
    </citation>
    <scope>NUCLEOTIDE SEQUENCE</scope>
    <source>
        <strain evidence="2">28M1</strain>
    </source>
</reference>
<evidence type="ECO:0000313" key="3">
    <source>
        <dbReference type="Proteomes" id="UP000758155"/>
    </source>
</evidence>
<feature type="compositionally biased region" description="Polar residues" evidence="1">
    <location>
        <begin position="200"/>
        <end position="214"/>
    </location>
</feature>
<name>A0A9P5C2M3_9PLEO</name>
<sequence>MAAAHVNNDFSAAAEVGYGHFNTSVVPECGASFYGTDPGTQSHLEISPRYPLVSEVAASIPRAQFGTILSCHPTFNIQLFNDHSGTFQPVSGSDDKPMDLSSGTGAPPDSTWSFAHDASNDPRVVSLGQAFTNSGYIQNPPYPVLLDFEDIDVEEPVPSLKKPQQMGSRGRSPSLSGISLAMERTYPEHMYIPDGSLAQDSETAQLETPRSTCASDHAATSPFTDALTPATSQTSYLQLDGGVKTVHQPSMANMPYVPQAQLEQFADMSGWGLGSSLDTAKDPANEHAPLHNAFSRSSSRRLSVSHESASPTPSE</sequence>
<feature type="region of interest" description="Disordered" evidence="1">
    <location>
        <begin position="275"/>
        <end position="315"/>
    </location>
</feature>
<dbReference type="EMBL" id="SWKV01000013">
    <property type="protein sequence ID" value="KAF3043235.1"/>
    <property type="molecule type" value="Genomic_DNA"/>
</dbReference>
<feature type="compositionally biased region" description="Basic and acidic residues" evidence="1">
    <location>
        <begin position="279"/>
        <end position="289"/>
    </location>
</feature>
<evidence type="ECO:0000313" key="2">
    <source>
        <dbReference type="EMBL" id="KAF3043235.1"/>
    </source>
</evidence>
<comment type="caution">
    <text evidence="2">The sequence shown here is derived from an EMBL/GenBank/DDBJ whole genome shotgun (WGS) entry which is preliminary data.</text>
</comment>
<dbReference type="AlphaFoldDB" id="A0A9P5C2M3"/>
<feature type="region of interest" description="Disordered" evidence="1">
    <location>
        <begin position="88"/>
        <end position="108"/>
    </location>
</feature>